<reference evidence="3" key="1">
    <citation type="submission" date="2020-10" db="EMBL/GenBank/DDBJ databases">
        <authorList>
            <person name="Gilroy R."/>
        </authorList>
    </citation>
    <scope>NUCLEOTIDE SEQUENCE</scope>
    <source>
        <strain evidence="3">17113</strain>
    </source>
</reference>
<dbReference type="EMBL" id="JADINA010000019">
    <property type="protein sequence ID" value="MBO8426171.1"/>
    <property type="molecule type" value="Genomic_DNA"/>
</dbReference>
<evidence type="ECO:0000313" key="3">
    <source>
        <dbReference type="EMBL" id="MBO8426171.1"/>
    </source>
</evidence>
<organism evidence="3 4">
    <name type="scientific">Candidatus Alloenteromonas pullistercoris</name>
    <dbReference type="NCBI Taxonomy" id="2840785"/>
    <lineage>
        <taxon>Bacteria</taxon>
        <taxon>Bacillati</taxon>
        <taxon>Bacillota</taxon>
        <taxon>Bacillota incertae sedis</taxon>
        <taxon>Candidatus Alloenteromonas</taxon>
    </lineage>
</organism>
<protein>
    <recommendedName>
        <fullName evidence="5">Bacterial repeat domain-containing protein</fullName>
    </recommendedName>
</protein>
<feature type="region of interest" description="Disordered" evidence="1">
    <location>
        <begin position="22"/>
        <end position="47"/>
    </location>
</feature>
<feature type="chain" id="PRO_5039261319" description="Bacterial repeat domain-containing protein" evidence="2">
    <location>
        <begin position="20"/>
        <end position="762"/>
    </location>
</feature>
<comment type="caution">
    <text evidence="3">The sequence shown here is derived from an EMBL/GenBank/DDBJ whole genome shotgun (WGS) entry which is preliminary data.</text>
</comment>
<name>A0A9D9GV30_9FIRM</name>
<evidence type="ECO:0008006" key="5">
    <source>
        <dbReference type="Google" id="ProtNLM"/>
    </source>
</evidence>
<accession>A0A9D9GV30</accession>
<sequence>MKKRLSSVLSLALGALALASCGGKGASSSSSPSGTGSRGEGSSSDVSEGEIALDVVNGGFETGDLTGWTTTGTAFSDEDVTNADSFGDLTAPQKVGEMYYAGGSATLPSFIGTMVSDPFVLGGMGMVTLKMGAMKDAANVYIEFFLASDKEFATPLSFTKNNGDEVLTKLTNDDFDGLGIASQLIRNVVDLRQYAGETIVIRVTDNARGSTYADYSFANLDDIRLVQDSADMTSLLTEREDQLASLAQEPIDSNPPVTELRNGGFESGLDYWASISGTVFRNEDSVLEEAQGKYWSTRDYFGEGEKMLTSLNAGEELTGTLRSEKFLVEDQGDGHSYASFLMGAGKTSQCYVAVNDGASGAELLRQSNVVFSDPALAQGMVRYYFDLSEYIGDTLYFTVVDNATSGGFAFIQADDFKINMTAEEVDSDLKANRAWAETCPDETAKAAYVSAYNGGISVPLPGEAPKFELDGEYVYEEERQPGNYDFSTVLRNVKVTDDYTATSSIEVSIKSVAKDGEDYDFNANPELGEGEYLVNIEAKDAFGQASTAMARIYVNSSVTIPNTIVNGGFETGDLTGWTVVQGEVNVGAAVISDQVWWNEQVPYNKEGTYHFDGWKAASEPDTYALRSSEFQLGGSGQISFKLGGKVARLTVYSVSGEAIASYSNVGFNDGGVGYPCVYNGSFLATMITYVADLSDHIGETLYIEIADTTGEGWAVAFFDDIVTYYESRIDYTTMKDTVTEVNALVNPEESRQTDIPWRAASN</sequence>
<dbReference type="PROSITE" id="PS51257">
    <property type="entry name" value="PROKAR_LIPOPROTEIN"/>
    <property type="match status" value="1"/>
</dbReference>
<gene>
    <name evidence="3" type="ORF">IAC61_02475</name>
</gene>
<keyword evidence="2" id="KW-0732">Signal</keyword>
<dbReference type="AlphaFoldDB" id="A0A9D9GV30"/>
<reference evidence="3" key="2">
    <citation type="journal article" date="2021" name="PeerJ">
        <title>Extensive microbial diversity within the chicken gut microbiome revealed by metagenomics and culture.</title>
        <authorList>
            <person name="Gilroy R."/>
            <person name="Ravi A."/>
            <person name="Getino M."/>
            <person name="Pursley I."/>
            <person name="Horton D.L."/>
            <person name="Alikhan N.F."/>
            <person name="Baker D."/>
            <person name="Gharbi K."/>
            <person name="Hall N."/>
            <person name="Watson M."/>
            <person name="Adriaenssens E.M."/>
            <person name="Foster-Nyarko E."/>
            <person name="Jarju S."/>
            <person name="Secka A."/>
            <person name="Antonio M."/>
            <person name="Oren A."/>
            <person name="Chaudhuri R.R."/>
            <person name="La Ragione R."/>
            <person name="Hildebrand F."/>
            <person name="Pallen M.J."/>
        </authorList>
    </citation>
    <scope>NUCLEOTIDE SEQUENCE</scope>
    <source>
        <strain evidence="3">17113</strain>
    </source>
</reference>
<evidence type="ECO:0000256" key="2">
    <source>
        <dbReference type="SAM" id="SignalP"/>
    </source>
</evidence>
<dbReference type="Gene3D" id="2.60.120.260">
    <property type="entry name" value="Galactose-binding domain-like"/>
    <property type="match status" value="1"/>
</dbReference>
<dbReference type="Proteomes" id="UP000823634">
    <property type="component" value="Unassembled WGS sequence"/>
</dbReference>
<evidence type="ECO:0000256" key="1">
    <source>
        <dbReference type="SAM" id="MobiDB-lite"/>
    </source>
</evidence>
<proteinExistence type="predicted"/>
<evidence type="ECO:0000313" key="4">
    <source>
        <dbReference type="Proteomes" id="UP000823634"/>
    </source>
</evidence>
<feature type="signal peptide" evidence="2">
    <location>
        <begin position="1"/>
        <end position="19"/>
    </location>
</feature>